<name>A0ABS0XGW6_9ACTN</name>
<dbReference type="InterPro" id="IPR023631">
    <property type="entry name" value="Amidase_dom"/>
</dbReference>
<dbReference type="InterPro" id="IPR020556">
    <property type="entry name" value="Amidase_CS"/>
</dbReference>
<keyword evidence="4" id="KW-1185">Reference proteome</keyword>
<accession>A0ABS0XGW6</accession>
<sequence>MGLRELIRAREVTPAEVEDCARRALERAHAELNALTRPLFEPSLAHEPDGPLGGVPFVIKDSGPFAQGVPFTIGSRAINGAYAQVDHDLMARFRAAGLVALGQSTAPEFGLSFATESVRYGPTRNPWNPKLGVGGSSGGAAALVAAGAVPVAHASDAGGSIRVPAASCGLVGLKPGLGRTPCGPTSGEIAFGQLVEFAVTRTVRDTAHLLDAVSAPTVGDKYQAPRPARPYTEALRTDPGRLRVALTTEPWTGGTVNGQVAAAAVTAGQVLEWIGHAVTETRLDLDGDAVVEAAMLTVVTTGGAVLRGAPRRPDPAKLEAVSRRVLSETEEFTLLDVMSATQAQNEVTRSLGRFFQEYDLLVTPTLGRLPAPHGTLNYDHSGHTARSWLRRLFTYGPFTATFNVSGNPAISLPLGQSREGLPIGVQLVAAHGREDLLLQVAAQLEQATPWADRTPPVYTG</sequence>
<evidence type="ECO:0000256" key="1">
    <source>
        <dbReference type="ARBA" id="ARBA00009199"/>
    </source>
</evidence>
<gene>
    <name evidence="3" type="ORF">JGB26_36240</name>
</gene>
<evidence type="ECO:0000259" key="2">
    <source>
        <dbReference type="Pfam" id="PF01425"/>
    </source>
</evidence>
<dbReference type="InterPro" id="IPR036928">
    <property type="entry name" value="AS_sf"/>
</dbReference>
<comment type="similarity">
    <text evidence="1">Belongs to the amidase family.</text>
</comment>
<organism evidence="3 4">
    <name type="scientific">Streptomyces flavofungini</name>
    <dbReference type="NCBI Taxonomy" id="68200"/>
    <lineage>
        <taxon>Bacteria</taxon>
        <taxon>Bacillati</taxon>
        <taxon>Actinomycetota</taxon>
        <taxon>Actinomycetes</taxon>
        <taxon>Kitasatosporales</taxon>
        <taxon>Streptomycetaceae</taxon>
        <taxon>Streptomyces</taxon>
    </lineage>
</organism>
<dbReference type="EMBL" id="JAEKOZ010000038">
    <property type="protein sequence ID" value="MBJ3812473.1"/>
    <property type="molecule type" value="Genomic_DNA"/>
</dbReference>
<dbReference type="RefSeq" id="WP_190115149.1">
    <property type="nucleotide sequence ID" value="NZ_BMVR01000003.1"/>
</dbReference>
<comment type="caution">
    <text evidence="3">The sequence shown here is derived from an EMBL/GenBank/DDBJ whole genome shotgun (WGS) entry which is preliminary data.</text>
</comment>
<proteinExistence type="inferred from homology"/>
<dbReference type="Pfam" id="PF01425">
    <property type="entry name" value="Amidase"/>
    <property type="match status" value="1"/>
</dbReference>
<dbReference type="Proteomes" id="UP000634780">
    <property type="component" value="Unassembled WGS sequence"/>
</dbReference>
<feature type="domain" description="Amidase" evidence="2">
    <location>
        <begin position="24"/>
        <end position="438"/>
    </location>
</feature>
<protein>
    <submittedName>
        <fullName evidence="3">Amidase</fullName>
    </submittedName>
</protein>
<dbReference type="SUPFAM" id="SSF75304">
    <property type="entry name" value="Amidase signature (AS) enzymes"/>
    <property type="match status" value="1"/>
</dbReference>
<dbReference type="PANTHER" id="PTHR11895:SF7">
    <property type="entry name" value="GLUTAMYL-TRNA(GLN) AMIDOTRANSFERASE SUBUNIT A, MITOCHONDRIAL"/>
    <property type="match status" value="1"/>
</dbReference>
<reference evidence="3 4" key="1">
    <citation type="submission" date="2020-12" db="EMBL/GenBank/DDBJ databases">
        <title>Streptomyces typhae sp. nov., a novel endophytic actinomycete isolated from the root of cattail pollen (Typha angustifolia L.).</title>
        <authorList>
            <person name="Peng C."/>
            <person name="Liu C."/>
        </authorList>
    </citation>
    <scope>NUCLEOTIDE SEQUENCE [LARGE SCALE GENOMIC DNA]</scope>
    <source>
        <strain evidence="3 4">JCM 4753</strain>
    </source>
</reference>
<dbReference type="PROSITE" id="PS00571">
    <property type="entry name" value="AMIDASES"/>
    <property type="match status" value="1"/>
</dbReference>
<evidence type="ECO:0000313" key="4">
    <source>
        <dbReference type="Proteomes" id="UP000634780"/>
    </source>
</evidence>
<dbReference type="PANTHER" id="PTHR11895">
    <property type="entry name" value="TRANSAMIDASE"/>
    <property type="match status" value="1"/>
</dbReference>
<evidence type="ECO:0000313" key="3">
    <source>
        <dbReference type="EMBL" id="MBJ3812473.1"/>
    </source>
</evidence>
<dbReference type="Gene3D" id="3.90.1300.10">
    <property type="entry name" value="Amidase signature (AS) domain"/>
    <property type="match status" value="1"/>
</dbReference>
<dbReference type="InterPro" id="IPR000120">
    <property type="entry name" value="Amidase"/>
</dbReference>